<dbReference type="PROSITE" id="PS00061">
    <property type="entry name" value="ADH_SHORT"/>
    <property type="match status" value="1"/>
</dbReference>
<evidence type="ECO:0000256" key="2">
    <source>
        <dbReference type="ARBA" id="ARBA00023002"/>
    </source>
</evidence>
<dbReference type="PROSITE" id="PS51257">
    <property type="entry name" value="PROKAR_LIPOPROTEIN"/>
    <property type="match status" value="1"/>
</dbReference>
<dbReference type="Gene3D" id="3.40.50.720">
    <property type="entry name" value="NAD(P)-binding Rossmann-like Domain"/>
    <property type="match status" value="1"/>
</dbReference>
<dbReference type="PRINTS" id="PR00081">
    <property type="entry name" value="GDHRDH"/>
</dbReference>
<dbReference type="PANTHER" id="PTHR24321:SF8">
    <property type="entry name" value="ESTRADIOL 17-BETA-DEHYDROGENASE 8-RELATED"/>
    <property type="match status" value="1"/>
</dbReference>
<evidence type="ECO:0000313" key="3">
    <source>
        <dbReference type="EMBL" id="UNM96909.1"/>
    </source>
</evidence>
<evidence type="ECO:0000313" key="4">
    <source>
        <dbReference type="Proteomes" id="UP000829542"/>
    </source>
</evidence>
<dbReference type="InterPro" id="IPR002347">
    <property type="entry name" value="SDR_fam"/>
</dbReference>
<dbReference type="InterPro" id="IPR020904">
    <property type="entry name" value="Sc_DH/Rdtase_CS"/>
</dbReference>
<sequence length="246" mass="26412">MFNFKEKTVYITGASGGIAMSCIKKFYNAGANLILTDLHLSDLEAVCRTLNLAPEKVLLMAQDVRNPEDAITAVEEGIKKFGSLDIVIPCAGFYPKSLVKDLSDLQWKDTLSINLDGVFYTIRAAIPYLQDGGAIVNITSIAGHKGSFKHGHYATAKGAVLTLTRTLALELAPAIRVNNVSPGLIDTAMIQDLMNEQGDLLISQTPLNRLGTSDEIANAVMFLASNHASFITGETLHVNGGLYIAS</sequence>
<dbReference type="PRINTS" id="PR00080">
    <property type="entry name" value="SDRFAMILY"/>
</dbReference>
<organism evidence="3 4">
    <name type="scientific">Ignatzschineria rhizosphaerae</name>
    <dbReference type="NCBI Taxonomy" id="2923279"/>
    <lineage>
        <taxon>Bacteria</taxon>
        <taxon>Pseudomonadati</taxon>
        <taxon>Pseudomonadota</taxon>
        <taxon>Gammaproteobacteria</taxon>
        <taxon>Cardiobacteriales</taxon>
        <taxon>Ignatzschineriaceae</taxon>
        <taxon>Ignatzschineria</taxon>
    </lineage>
</organism>
<evidence type="ECO:0000256" key="1">
    <source>
        <dbReference type="ARBA" id="ARBA00006484"/>
    </source>
</evidence>
<dbReference type="SUPFAM" id="SSF51735">
    <property type="entry name" value="NAD(P)-binding Rossmann-fold domains"/>
    <property type="match status" value="1"/>
</dbReference>
<comment type="similarity">
    <text evidence="1">Belongs to the short-chain dehydrogenases/reductases (SDR) family.</text>
</comment>
<proteinExistence type="inferred from homology"/>
<dbReference type="RefSeq" id="WP_242151409.1">
    <property type="nucleotide sequence ID" value="NZ_CP093379.1"/>
</dbReference>
<name>A0ABY3X205_9GAMM</name>
<dbReference type="Proteomes" id="UP000829542">
    <property type="component" value="Chromosome"/>
</dbReference>
<dbReference type="Pfam" id="PF13561">
    <property type="entry name" value="adh_short_C2"/>
    <property type="match status" value="1"/>
</dbReference>
<protein>
    <submittedName>
        <fullName evidence="3">SDR family oxidoreductase</fullName>
    </submittedName>
</protein>
<dbReference type="PANTHER" id="PTHR24321">
    <property type="entry name" value="DEHYDROGENASES, SHORT CHAIN"/>
    <property type="match status" value="1"/>
</dbReference>
<gene>
    <name evidence="3" type="ORF">MMG00_03390</name>
</gene>
<reference evidence="3 4" key="1">
    <citation type="submission" date="2022-03" db="EMBL/GenBank/DDBJ databases">
        <title>Ignatzschineria rhizosphaerae HR5S32.</title>
        <authorList>
            <person name="Sun J.Q."/>
            <person name="Feng J.Y."/>
        </authorList>
    </citation>
    <scope>NUCLEOTIDE SEQUENCE [LARGE SCALE GENOMIC DNA]</scope>
    <source>
        <strain evidence="3 4">HR5S32</strain>
    </source>
</reference>
<keyword evidence="4" id="KW-1185">Reference proteome</keyword>
<keyword evidence="2" id="KW-0560">Oxidoreductase</keyword>
<accession>A0ABY3X205</accession>
<dbReference type="EMBL" id="CP093379">
    <property type="protein sequence ID" value="UNM96909.1"/>
    <property type="molecule type" value="Genomic_DNA"/>
</dbReference>
<dbReference type="InterPro" id="IPR036291">
    <property type="entry name" value="NAD(P)-bd_dom_sf"/>
</dbReference>